<dbReference type="AlphaFoldDB" id="A0A059KLN4"/>
<dbReference type="EMBL" id="AZRA01000059">
    <property type="protein sequence ID" value="KDB52104.1"/>
    <property type="molecule type" value="Genomic_DNA"/>
</dbReference>
<proteinExistence type="predicted"/>
<gene>
    <name evidence="1" type="ORF">X805_23060</name>
</gene>
<organism evidence="1 2">
    <name type="scientific">Sphaerotilus natans subsp. natans DSM 6575</name>
    <dbReference type="NCBI Taxonomy" id="1286631"/>
    <lineage>
        <taxon>Bacteria</taxon>
        <taxon>Pseudomonadati</taxon>
        <taxon>Pseudomonadota</taxon>
        <taxon>Betaproteobacteria</taxon>
        <taxon>Burkholderiales</taxon>
        <taxon>Sphaerotilaceae</taxon>
        <taxon>Sphaerotilus</taxon>
    </lineage>
</organism>
<dbReference type="STRING" id="34103.SAMN05421778_10918"/>
<reference evidence="1 2" key="1">
    <citation type="journal article" date="2014" name="FEMS Microbiol. Ecol.">
        <title>Sphaerotilus natans encrusted with nanoball-shaped Fe(III) oxide minerals formed by nitrate-reducing mixotrophic Fe(II) oxidation.</title>
        <authorList>
            <person name="Park S."/>
            <person name="Kim D.H."/>
            <person name="Lee J.H."/>
            <person name="Hur H.G."/>
        </authorList>
    </citation>
    <scope>NUCLEOTIDE SEQUENCE [LARGE SCALE GENOMIC DNA]</scope>
    <source>
        <strain evidence="1 2">DSM 6575</strain>
    </source>
</reference>
<dbReference type="RefSeq" id="WP_241461967.1">
    <property type="nucleotide sequence ID" value="NZ_AZRA01000059.1"/>
</dbReference>
<dbReference type="Proteomes" id="UP000026714">
    <property type="component" value="Unassembled WGS sequence"/>
</dbReference>
<name>A0A059KLN4_9BURK</name>
<comment type="caution">
    <text evidence="1">The sequence shown here is derived from an EMBL/GenBank/DDBJ whole genome shotgun (WGS) entry which is preliminary data.</text>
</comment>
<sequence length="110" mass="11749">MPIMPTRPERLHHDLGAVLALARLLERLDPGASERAAAQYRQVASTLGALLDAAEPGPALDALLDAHPAAAELYENLHYAQAGLCRHALGASLGSEIAAVDLIRRARTRR</sequence>
<keyword evidence="2" id="KW-1185">Reference proteome</keyword>
<accession>A0A059KLN4</accession>
<protein>
    <submittedName>
        <fullName evidence="1">Uncharacterized protein</fullName>
    </submittedName>
</protein>
<dbReference type="eggNOG" id="ENOG5032YHE">
    <property type="taxonomic scope" value="Bacteria"/>
</dbReference>
<evidence type="ECO:0000313" key="1">
    <source>
        <dbReference type="EMBL" id="KDB52104.1"/>
    </source>
</evidence>
<evidence type="ECO:0000313" key="2">
    <source>
        <dbReference type="Proteomes" id="UP000026714"/>
    </source>
</evidence>